<dbReference type="InterPro" id="IPR014211">
    <property type="entry name" value="Spore_III_AD"/>
</dbReference>
<evidence type="ECO:0000256" key="1">
    <source>
        <dbReference type="SAM" id="Phobius"/>
    </source>
</evidence>
<accession>C0GE40</accession>
<dbReference type="InterPro" id="IPR025664">
    <property type="entry name" value="Spore_III_AC/AD"/>
</dbReference>
<dbReference type="NCBIfam" id="TIGR02849">
    <property type="entry name" value="spore_III_AD"/>
    <property type="match status" value="1"/>
</dbReference>
<dbReference type="Pfam" id="PF06686">
    <property type="entry name" value="SpoIIIAC"/>
    <property type="match status" value="2"/>
</dbReference>
<keyword evidence="3" id="KW-1185">Reference proteome</keyword>
<protein>
    <submittedName>
        <fullName evidence="2">Stage III sporulation protein AD</fullName>
    </submittedName>
</protein>
<keyword evidence="1" id="KW-0472">Membrane</keyword>
<dbReference type="RefSeq" id="WP_008514997.1">
    <property type="nucleotide sequence ID" value="NZ_ACJM01000003.1"/>
</dbReference>
<gene>
    <name evidence="2" type="ORF">DealDRAFT_0749</name>
</gene>
<sequence length="128" mass="13832">MEIIQIVAFALIAAFLSMVTREQKPIFSMIIATAAGVIIFLRVVGYLASVMQYLVDMTLQANISLIYLNTLLKVIGIAYIAEFGAQVCRDAGEGVIAGKVEFAAKLLILVMALPLLAAVLETILKFIP</sequence>
<feature type="transmembrane region" description="Helical" evidence="1">
    <location>
        <begin position="106"/>
        <end position="127"/>
    </location>
</feature>
<feature type="transmembrane region" description="Helical" evidence="1">
    <location>
        <begin position="66"/>
        <end position="86"/>
    </location>
</feature>
<keyword evidence="1" id="KW-1133">Transmembrane helix</keyword>
<dbReference type="EMBL" id="ACJM01000003">
    <property type="protein sequence ID" value="EEG78334.1"/>
    <property type="molecule type" value="Genomic_DNA"/>
</dbReference>
<organism evidence="2 3">
    <name type="scientific">Dethiobacter alkaliphilus AHT 1</name>
    <dbReference type="NCBI Taxonomy" id="555088"/>
    <lineage>
        <taxon>Bacteria</taxon>
        <taxon>Bacillati</taxon>
        <taxon>Bacillota</taxon>
        <taxon>Dethiobacteria</taxon>
        <taxon>Dethiobacterales</taxon>
        <taxon>Dethiobacteraceae</taxon>
        <taxon>Dethiobacter</taxon>
    </lineage>
</organism>
<dbReference type="AlphaFoldDB" id="C0GE40"/>
<evidence type="ECO:0000313" key="2">
    <source>
        <dbReference type="EMBL" id="EEG78334.1"/>
    </source>
</evidence>
<keyword evidence="1" id="KW-0812">Transmembrane</keyword>
<reference evidence="2 3" key="1">
    <citation type="submission" date="2009-02" db="EMBL/GenBank/DDBJ databases">
        <title>Sequencing of the draft genome and assembly of Dethiobacter alkaliphilus AHT 1.</title>
        <authorList>
            <consortium name="US DOE Joint Genome Institute (JGI-PGF)"/>
            <person name="Lucas S."/>
            <person name="Copeland A."/>
            <person name="Lapidus A."/>
            <person name="Glavina del Rio T."/>
            <person name="Dalin E."/>
            <person name="Tice H."/>
            <person name="Bruce D."/>
            <person name="Goodwin L."/>
            <person name="Pitluck S."/>
            <person name="Larimer F."/>
            <person name="Land M.L."/>
            <person name="Hauser L."/>
            <person name="Muyzer G."/>
        </authorList>
    </citation>
    <scope>NUCLEOTIDE SEQUENCE [LARGE SCALE GENOMIC DNA]</scope>
    <source>
        <strain evidence="2 3">AHT 1</strain>
    </source>
</reference>
<evidence type="ECO:0000313" key="3">
    <source>
        <dbReference type="Proteomes" id="UP000006443"/>
    </source>
</evidence>
<feature type="transmembrane region" description="Helical" evidence="1">
    <location>
        <begin position="31"/>
        <end position="54"/>
    </location>
</feature>
<dbReference type="OrthoDB" id="1682150at2"/>
<dbReference type="Proteomes" id="UP000006443">
    <property type="component" value="Unassembled WGS sequence"/>
</dbReference>
<proteinExistence type="predicted"/>
<dbReference type="eggNOG" id="ENOG5032SJW">
    <property type="taxonomic scope" value="Bacteria"/>
</dbReference>
<comment type="caution">
    <text evidence="2">The sequence shown here is derived from an EMBL/GenBank/DDBJ whole genome shotgun (WGS) entry which is preliminary data.</text>
</comment>
<name>C0GE40_DETAL</name>
<dbReference type="STRING" id="555088.DealDRAFT_0749"/>